<comment type="caution">
    <text evidence="2">The sequence shown here is derived from an EMBL/GenBank/DDBJ whole genome shotgun (WGS) entry which is preliminary data.</text>
</comment>
<evidence type="ECO:0000313" key="2">
    <source>
        <dbReference type="EMBL" id="PSL21713.1"/>
    </source>
</evidence>
<sequence length="349" mass="38317">MAIETLTIPLGADEDEYEGPEISGKDILEEFDDDGDWDLDDRHIVEVTDGGDISGTIVFAFWGKDRSTEAGDGDGGNDRFTFDLSGFDDDFHIEIKSFDALDKFIFTGFDSVQEVGDVYRFSYTGTDGQPHTVTIDPVSKNGTGTVSVLCFTDGTLIRTPMGDVPIEDLSVGDMVMCGDGEARAIKWIGERKLSHADLIAHPNLKPVFLEANAMAPDQPATPLRLSPQHRVMLRDWRAELLMGEEEVLVPAKSLINDQSIRTCVPKQGVTYFHILLRGHHTLFANNLECETLLPADMAKTALSGEARQEILTVFPELVTDFGAFGPACGQILKSYEARAVKELCCAYDA</sequence>
<dbReference type="OrthoDB" id="6305173at2"/>
<dbReference type="RefSeq" id="WP_106606442.1">
    <property type="nucleotide sequence ID" value="NZ_PYGJ01000001.1"/>
</dbReference>
<dbReference type="Gene3D" id="2.170.16.10">
    <property type="entry name" value="Hedgehog/Intein (Hint) domain"/>
    <property type="match status" value="1"/>
</dbReference>
<accession>A0A2P8FJ37</accession>
<dbReference type="SUPFAM" id="SSF51294">
    <property type="entry name" value="Hedgehog/intein (Hint) domain"/>
    <property type="match status" value="1"/>
</dbReference>
<protein>
    <submittedName>
        <fullName evidence="2">Hint domain-containing protein</fullName>
    </submittedName>
</protein>
<dbReference type="InterPro" id="IPR036844">
    <property type="entry name" value="Hint_dom_sf"/>
</dbReference>
<dbReference type="EMBL" id="PYGJ01000001">
    <property type="protein sequence ID" value="PSL21713.1"/>
    <property type="molecule type" value="Genomic_DNA"/>
</dbReference>
<evidence type="ECO:0000313" key="3">
    <source>
        <dbReference type="Proteomes" id="UP000240418"/>
    </source>
</evidence>
<dbReference type="AlphaFoldDB" id="A0A2P8FJ37"/>
<reference evidence="2 3" key="1">
    <citation type="submission" date="2018-03" db="EMBL/GenBank/DDBJ databases">
        <title>Genomic Encyclopedia of Archaeal and Bacterial Type Strains, Phase II (KMG-II): from individual species to whole genera.</title>
        <authorList>
            <person name="Goeker M."/>
        </authorList>
    </citation>
    <scope>NUCLEOTIDE SEQUENCE [LARGE SCALE GENOMIC DNA]</scope>
    <source>
        <strain evidence="2 3">DSM 100673</strain>
    </source>
</reference>
<dbReference type="Proteomes" id="UP000240418">
    <property type="component" value="Unassembled WGS sequence"/>
</dbReference>
<feature type="domain" description="Hedgehog/Intein (Hint)" evidence="1">
    <location>
        <begin position="150"/>
        <end position="295"/>
    </location>
</feature>
<proteinExistence type="predicted"/>
<organism evidence="2 3">
    <name type="scientific">Shimia abyssi</name>
    <dbReference type="NCBI Taxonomy" id="1662395"/>
    <lineage>
        <taxon>Bacteria</taxon>
        <taxon>Pseudomonadati</taxon>
        <taxon>Pseudomonadota</taxon>
        <taxon>Alphaproteobacteria</taxon>
        <taxon>Rhodobacterales</taxon>
        <taxon>Roseobacteraceae</taxon>
    </lineage>
</organism>
<dbReference type="InterPro" id="IPR028992">
    <property type="entry name" value="Hedgehog/Intein_dom"/>
</dbReference>
<dbReference type="Pfam" id="PF13403">
    <property type="entry name" value="Hint_2"/>
    <property type="match status" value="1"/>
</dbReference>
<keyword evidence="3" id="KW-1185">Reference proteome</keyword>
<gene>
    <name evidence="2" type="ORF">CLV88_101137</name>
</gene>
<evidence type="ECO:0000259" key="1">
    <source>
        <dbReference type="Pfam" id="PF13403"/>
    </source>
</evidence>
<name>A0A2P8FJ37_9RHOB</name>